<dbReference type="PANTHER" id="PTHR22809">
    <property type="entry name" value="METHYLTRANSFERASE-RELATED"/>
    <property type="match status" value="1"/>
</dbReference>
<proteinExistence type="inferred from homology"/>
<gene>
    <name evidence="6" type="ORF">AYI70_g4718</name>
</gene>
<evidence type="ECO:0000256" key="3">
    <source>
        <dbReference type="ARBA" id="ARBA00022679"/>
    </source>
</evidence>
<keyword evidence="3 6" id="KW-0808">Transferase</keyword>
<feature type="region of interest" description="Disordered" evidence="4">
    <location>
        <begin position="212"/>
        <end position="232"/>
    </location>
</feature>
<evidence type="ECO:0000313" key="7">
    <source>
        <dbReference type="Proteomes" id="UP000187283"/>
    </source>
</evidence>
<dbReference type="Proteomes" id="UP000187283">
    <property type="component" value="Unassembled WGS sequence"/>
</dbReference>
<feature type="compositionally biased region" description="Basic and acidic residues" evidence="4">
    <location>
        <begin position="31"/>
        <end position="46"/>
    </location>
</feature>
<dbReference type="GO" id="GO:0052735">
    <property type="term" value="F:tRNA (cytidine-3-)-methyltransferase activity"/>
    <property type="evidence" value="ECO:0007669"/>
    <property type="project" value="TreeGrafter"/>
</dbReference>
<keyword evidence="7" id="KW-1185">Reference proteome</keyword>
<dbReference type="Pfam" id="PF08242">
    <property type="entry name" value="Methyltransf_12"/>
    <property type="match status" value="1"/>
</dbReference>
<dbReference type="InterPro" id="IPR026113">
    <property type="entry name" value="METTL2/6/8-like"/>
</dbReference>
<feature type="compositionally biased region" description="Polar residues" evidence="4">
    <location>
        <begin position="1"/>
        <end position="12"/>
    </location>
</feature>
<comment type="similarity">
    <text evidence="1">Belongs to the methyltransferase superfamily. METL family.</text>
</comment>
<name>A0A1R1XY70_9FUNG</name>
<keyword evidence="2 6" id="KW-0489">Methyltransferase</keyword>
<dbReference type="PANTHER" id="PTHR22809:SF11">
    <property type="entry name" value="TRNA N(3)-METHYLCYTIDINE METHYLTRANSFERASE METTL2"/>
    <property type="match status" value="1"/>
</dbReference>
<dbReference type="STRING" id="133412.A0A1R1XY70"/>
<feature type="region of interest" description="Disordered" evidence="4">
    <location>
        <begin position="1"/>
        <end position="49"/>
    </location>
</feature>
<dbReference type="CDD" id="cd02440">
    <property type="entry name" value="AdoMet_MTases"/>
    <property type="match status" value="1"/>
</dbReference>
<reference evidence="6 7" key="1">
    <citation type="submission" date="2017-01" db="EMBL/GenBank/DDBJ databases">
        <authorList>
            <person name="Mah S.A."/>
            <person name="Swanson W.J."/>
            <person name="Moy G.W."/>
            <person name="Vacquier V.D."/>
        </authorList>
    </citation>
    <scope>NUCLEOTIDE SEQUENCE [LARGE SCALE GENOMIC DNA]</scope>
    <source>
        <strain evidence="6 7">GSMNP</strain>
    </source>
</reference>
<dbReference type="AlphaFoldDB" id="A0A1R1XY70"/>
<evidence type="ECO:0000256" key="2">
    <source>
        <dbReference type="ARBA" id="ARBA00022603"/>
    </source>
</evidence>
<dbReference type="Gene3D" id="3.40.50.150">
    <property type="entry name" value="Vaccinia Virus protein VP39"/>
    <property type="match status" value="1"/>
</dbReference>
<dbReference type="PIRSF" id="PIRSF037755">
    <property type="entry name" value="Mettl2_prd"/>
    <property type="match status" value="1"/>
</dbReference>
<protein>
    <submittedName>
        <fullName evidence="6">Methyltransferase-like protein 2</fullName>
    </submittedName>
</protein>
<dbReference type="OrthoDB" id="417697at2759"/>
<evidence type="ECO:0000256" key="4">
    <source>
        <dbReference type="SAM" id="MobiDB-lite"/>
    </source>
</evidence>
<sequence length="451" mass="51795">MDLKNSSVTNSGVEKDNPKRQSSVVPVQADIQKRKLNDPQKIDKNSSSEAIFGQRNLSNDQDVFEYNAWDNVEPDDEYMKYAEERLILHKSAPVSEETALKCNTEPEKHWDVFYNKNQNRFFKDRNWFYIEFPELFSWTKEIDSKHSFQNFDNPDAENISKYAETTPNSNIDIITNSIVESSTENNDNKITHTGTDIAESTHSNIKILGDSNVNTKTENSTSLPAHPKNNADSNAVKYNYAEAPKLHEGNENFVIMELGCGAGNTVFPLLKTIKDKRLRIHACDYSKVAVDIVKSLDEYKSDDRVNAFVWDITSEELPESVEKNSVDIIICVFVLSALHPDQIKTAIKNIHSLLKKGGTVLFRDYGKYDLAQVRLKKNRLLQDNFYIRGDLTRVYFFENSQLDDLFTAPIDDAGTRMFETVANGVDKRLIVNRTRKIKMHRVWIQAKFRKL</sequence>
<dbReference type="InterPro" id="IPR029063">
    <property type="entry name" value="SAM-dependent_MTases_sf"/>
</dbReference>
<evidence type="ECO:0000256" key="1">
    <source>
        <dbReference type="ARBA" id="ARBA00009725"/>
    </source>
</evidence>
<dbReference type="InterPro" id="IPR013217">
    <property type="entry name" value="Methyltransf_12"/>
</dbReference>
<dbReference type="EMBL" id="LSSN01001478">
    <property type="protein sequence ID" value="OMJ19466.1"/>
    <property type="molecule type" value="Genomic_DNA"/>
</dbReference>
<dbReference type="GO" id="GO:0032259">
    <property type="term" value="P:methylation"/>
    <property type="evidence" value="ECO:0007669"/>
    <property type="project" value="UniProtKB-KW"/>
</dbReference>
<comment type="caution">
    <text evidence="6">The sequence shown here is derived from an EMBL/GenBank/DDBJ whole genome shotgun (WGS) entry which is preliminary data.</text>
</comment>
<feature type="compositionally biased region" description="Polar residues" evidence="4">
    <location>
        <begin position="212"/>
        <end position="223"/>
    </location>
</feature>
<feature type="domain" description="Methyltransferase type 12" evidence="5">
    <location>
        <begin position="256"/>
        <end position="359"/>
    </location>
</feature>
<organism evidence="6 7">
    <name type="scientific">Smittium culicis</name>
    <dbReference type="NCBI Taxonomy" id="133412"/>
    <lineage>
        <taxon>Eukaryota</taxon>
        <taxon>Fungi</taxon>
        <taxon>Fungi incertae sedis</taxon>
        <taxon>Zoopagomycota</taxon>
        <taxon>Kickxellomycotina</taxon>
        <taxon>Harpellomycetes</taxon>
        <taxon>Harpellales</taxon>
        <taxon>Legeriomycetaceae</taxon>
        <taxon>Smittium</taxon>
    </lineage>
</organism>
<dbReference type="SUPFAM" id="SSF53335">
    <property type="entry name" value="S-adenosyl-L-methionine-dependent methyltransferases"/>
    <property type="match status" value="1"/>
</dbReference>
<accession>A0A1R1XY70</accession>
<evidence type="ECO:0000313" key="6">
    <source>
        <dbReference type="EMBL" id="OMJ19466.1"/>
    </source>
</evidence>
<evidence type="ECO:0000259" key="5">
    <source>
        <dbReference type="Pfam" id="PF08242"/>
    </source>
</evidence>